<protein>
    <submittedName>
        <fullName evidence="2">Septum formation initiator family protein</fullName>
    </submittedName>
</protein>
<reference evidence="2 3" key="1">
    <citation type="submission" date="2024-02" db="EMBL/GenBank/DDBJ databases">
        <authorList>
            <person name="Grouzdev D."/>
        </authorList>
    </citation>
    <scope>NUCLEOTIDE SEQUENCE [LARGE SCALE GENOMIC DNA]</scope>
    <source>
        <strain evidence="2 3">9N</strain>
    </source>
</reference>
<feature type="transmembrane region" description="Helical" evidence="1">
    <location>
        <begin position="6"/>
        <end position="30"/>
    </location>
</feature>
<evidence type="ECO:0000256" key="1">
    <source>
        <dbReference type="SAM" id="Phobius"/>
    </source>
</evidence>
<keyword evidence="1" id="KW-1133">Transmembrane helix</keyword>
<evidence type="ECO:0000313" key="3">
    <source>
        <dbReference type="Proteomes" id="UP001350748"/>
    </source>
</evidence>
<proteinExistence type="predicted"/>
<dbReference type="Proteomes" id="UP001350748">
    <property type="component" value="Unassembled WGS sequence"/>
</dbReference>
<keyword evidence="1" id="KW-0472">Membrane</keyword>
<dbReference type="EMBL" id="JAZHYN010000053">
    <property type="protein sequence ID" value="MEF3367690.1"/>
    <property type="molecule type" value="Genomic_DNA"/>
</dbReference>
<evidence type="ECO:0000313" key="2">
    <source>
        <dbReference type="EMBL" id="MEF3367690.1"/>
    </source>
</evidence>
<comment type="caution">
    <text evidence="2">The sequence shown here is derived from an EMBL/GenBank/DDBJ whole genome shotgun (WGS) entry which is preliminary data.</text>
</comment>
<accession>A0ABU7XKN8</accession>
<organism evidence="2 3">
    <name type="scientific">Methylocystis borbori</name>
    <dbReference type="NCBI Taxonomy" id="3118750"/>
    <lineage>
        <taxon>Bacteria</taxon>
        <taxon>Pseudomonadati</taxon>
        <taxon>Pseudomonadota</taxon>
        <taxon>Alphaproteobacteria</taxon>
        <taxon>Hyphomicrobiales</taxon>
        <taxon>Methylocystaceae</taxon>
        <taxon>Methylocystis</taxon>
    </lineage>
</organism>
<keyword evidence="1" id="KW-0812">Transmembrane</keyword>
<gene>
    <name evidence="2" type="ORF">V3H18_14215</name>
</gene>
<dbReference type="RefSeq" id="WP_332082733.1">
    <property type="nucleotide sequence ID" value="NZ_JAZHYN010000053.1"/>
</dbReference>
<keyword evidence="3" id="KW-1185">Reference proteome</keyword>
<sequence length="110" mass="12561">MYRLVILARTLIPPLCLYSVAGVAAAYFVWHGVNGHRGLKTGEEYEQKLAELRLERDILKLQRMHWESRIALMKGEKIDADILDEETRKRLGRVHKNDVVVLLSQAPAAP</sequence>
<name>A0ABU7XKN8_9HYPH</name>